<dbReference type="AlphaFoldDB" id="G8YH72"/>
<dbReference type="InParanoid" id="G8YH72"/>
<dbReference type="STRING" id="559304.G8YH72"/>
<dbReference type="Gene3D" id="2.60.120.260">
    <property type="entry name" value="Galactose-binding domain-like"/>
    <property type="match status" value="1"/>
</dbReference>
<reference evidence="4" key="1">
    <citation type="submission" date="2011-10" db="EMBL/GenBank/DDBJ databases">
        <authorList>
            <person name="Genoscope - CEA"/>
        </authorList>
    </citation>
    <scope>NUCLEOTIDE SEQUENCE</scope>
</reference>
<sequence>MSGFPRIPNLIGDTDDEASIHLHSRVGPGRPLVPRENRRVRAEDEIIRILEEEDDDDEPASYNGENAKGHTHDNDTENEFNRRFAIFQKTGRIDGVDSDADNSDAETRVDSSDGEDLHEESDAEEAEDYYSALYKDQDKVNRPPPKAKDSGKATNRKNKHKSSYKPNKGLFDSIRWTKEETGSDSAGSIVNSNKKNIILYGVISFLVTFLLLLVYERDTIFDTVGQSVSKERIYGINSRFKSLEYKIDELTRSTSEIFAKQLSEDKSERHGEDATGLVSKKIEEVLQKFDEMNSKFVTNEEFASLDRKVSTLSQEGNHKEELYQLEGYIEDITQKLNNLSQNYNNTDFIREEIMKEMSAIVPKELHEMLKNTWGSFLQDNEGNLNAYIKQKIDRLGLKNSDLSSIEKRLVKRLNENNKRVWEAINNVIDRLNLNSTVNESGEKATHGTSNYINTNDKVLLSNLLGTFAKGSVKVNYAEYVLGARILGFLTQTSISTDANGRIRSSNIPSDRSLGRKIFLGWYDYLTSNGVSAPKEWKYNANNLLIDGGEYWQCKDKSCSVGIRLSSPVILTDLVIKTPHVHAGDSLASSENRYTDAGSKKSVLYPPSHVSVYVKPKSAQHAKVLAQYQVSRPDQDADELRETRKSPYLKKFFKVKEAVLEPSATINHVRLPVSLVNLKIPCLDIYIEFHADKSPTGVYNVQAYGVSELSSYKYSQDFDMLIDRLAQIEQAQYNDDEFRRSVRIPDYEEESLILGDD</sequence>
<evidence type="ECO:0000313" key="5">
    <source>
        <dbReference type="Proteomes" id="UP000005222"/>
    </source>
</evidence>
<dbReference type="EMBL" id="FO082053">
    <property type="protein sequence ID" value="CCE80009.1"/>
    <property type="molecule type" value="Genomic_DNA"/>
</dbReference>
<feature type="compositionally biased region" description="Acidic residues" evidence="1">
    <location>
        <begin position="112"/>
        <end position="128"/>
    </location>
</feature>
<organism evidence="4 5">
    <name type="scientific">Pichia sorbitophila (strain ATCC MYA-4447 / BCRC 22081 / CBS 7064 / NBRC 10061 / NRRL Y-12695)</name>
    <name type="common">Hybrid yeast</name>
    <dbReference type="NCBI Taxonomy" id="559304"/>
    <lineage>
        <taxon>Eukaryota</taxon>
        <taxon>Fungi</taxon>
        <taxon>Dikarya</taxon>
        <taxon>Ascomycota</taxon>
        <taxon>Saccharomycotina</taxon>
        <taxon>Pichiomycetes</taxon>
        <taxon>Debaryomycetaceae</taxon>
        <taxon>Millerozyma</taxon>
    </lineage>
</organism>
<dbReference type="Proteomes" id="UP000005222">
    <property type="component" value="Chromosome H"/>
</dbReference>
<evidence type="ECO:0000256" key="2">
    <source>
        <dbReference type="SAM" id="Phobius"/>
    </source>
</evidence>
<dbReference type="HOGENOM" id="CLU_408812_0_0_1"/>
<feature type="compositionally biased region" description="Basic and acidic residues" evidence="1">
    <location>
        <begin position="135"/>
        <end position="151"/>
    </location>
</feature>
<keyword evidence="2" id="KW-0472">Membrane</keyword>
<feature type="compositionally biased region" description="Basic and acidic residues" evidence="1">
    <location>
        <begin position="67"/>
        <end position="82"/>
    </location>
</feature>
<protein>
    <submittedName>
        <fullName evidence="4">Piso0_003105 protein</fullName>
    </submittedName>
</protein>
<dbReference type="eggNOG" id="ENOG502SGS1">
    <property type="taxonomic scope" value="Eukaryota"/>
</dbReference>
<gene>
    <name evidence="4" type="primary">Piso0_003105</name>
    <name evidence="3" type="ORF">GNLVRS01_PISO0G05000g</name>
    <name evidence="4" type="ORF">GNLVRS01_PISO0H05001g</name>
</gene>
<feature type="transmembrane region" description="Helical" evidence="2">
    <location>
        <begin position="197"/>
        <end position="215"/>
    </location>
</feature>
<accession>G8YH72</accession>
<name>G8YH72_PICSO</name>
<reference evidence="5" key="2">
    <citation type="journal article" date="2012" name="G3 (Bethesda)">
        <title>Pichia sorbitophila, an interspecies yeast hybrid reveals early steps of genome resolution following polyploidization.</title>
        <authorList>
            <person name="Leh Louis V."/>
            <person name="Despons L."/>
            <person name="Friedrich A."/>
            <person name="Martin T."/>
            <person name="Durrens P."/>
            <person name="Casaregola S."/>
            <person name="Neuveglise C."/>
            <person name="Fairhead C."/>
            <person name="Marck C."/>
            <person name="Cruz J.A."/>
            <person name="Straub M.L."/>
            <person name="Kugler V."/>
            <person name="Sacerdot C."/>
            <person name="Uzunov Z."/>
            <person name="Thierry A."/>
            <person name="Weiss S."/>
            <person name="Bleykasten C."/>
            <person name="De Montigny J."/>
            <person name="Jacques N."/>
            <person name="Jung P."/>
            <person name="Lemaire M."/>
            <person name="Mallet S."/>
            <person name="Morel G."/>
            <person name="Richard G.F."/>
            <person name="Sarkar A."/>
            <person name="Savel G."/>
            <person name="Schacherer J."/>
            <person name="Seret M.L."/>
            <person name="Talla E."/>
            <person name="Samson G."/>
            <person name="Jubin C."/>
            <person name="Poulain J."/>
            <person name="Vacherie B."/>
            <person name="Barbe V."/>
            <person name="Pelletier E."/>
            <person name="Sherman D.J."/>
            <person name="Westhof E."/>
            <person name="Weissenbach J."/>
            <person name="Baret P.V."/>
            <person name="Wincker P."/>
            <person name="Gaillardin C."/>
            <person name="Dujon B."/>
            <person name="Souciet J.L."/>
        </authorList>
    </citation>
    <scope>NUCLEOTIDE SEQUENCE [LARGE SCALE GENOMIC DNA]</scope>
    <source>
        <strain evidence="5">ATCC MYA-4447 / BCRC 22081 / CBS 7064 / NBRC 10061 / NRRL Y-12695</strain>
    </source>
</reference>
<evidence type="ECO:0000313" key="3">
    <source>
        <dbReference type="EMBL" id="CCE80009.1"/>
    </source>
</evidence>
<dbReference type="Proteomes" id="UP000005222">
    <property type="component" value="Chromosome G"/>
</dbReference>
<dbReference type="EMBL" id="FO082052">
    <property type="protein sequence ID" value="CCE80774.1"/>
    <property type="molecule type" value="Genomic_DNA"/>
</dbReference>
<feature type="region of interest" description="Disordered" evidence="1">
    <location>
        <begin position="1"/>
        <end position="169"/>
    </location>
</feature>
<keyword evidence="5" id="KW-1185">Reference proteome</keyword>
<dbReference type="OrthoDB" id="4093311at2759"/>
<feature type="compositionally biased region" description="Basic and acidic residues" evidence="1">
    <location>
        <begin position="33"/>
        <end position="50"/>
    </location>
</feature>
<proteinExistence type="predicted"/>
<feature type="compositionally biased region" description="Basic residues" evidence="1">
    <location>
        <begin position="154"/>
        <end position="163"/>
    </location>
</feature>
<evidence type="ECO:0000313" key="4">
    <source>
        <dbReference type="EMBL" id="CCE80774.1"/>
    </source>
</evidence>
<evidence type="ECO:0000256" key="1">
    <source>
        <dbReference type="SAM" id="MobiDB-lite"/>
    </source>
</evidence>
<keyword evidence="2" id="KW-0812">Transmembrane</keyword>
<keyword evidence="2" id="KW-1133">Transmembrane helix</keyword>